<keyword evidence="3" id="KW-1185">Reference proteome</keyword>
<dbReference type="EMBL" id="CP042467">
    <property type="protein sequence ID" value="QED30331.1"/>
    <property type="molecule type" value="Genomic_DNA"/>
</dbReference>
<feature type="region of interest" description="Disordered" evidence="1">
    <location>
        <begin position="113"/>
        <end position="133"/>
    </location>
</feature>
<gene>
    <name evidence="2" type="ORF">FRD01_12020</name>
</gene>
<dbReference type="PANTHER" id="PTHR33383">
    <property type="entry name" value="MEMBRANE PROTEIN INSERTION EFFICIENCY FACTOR-RELATED"/>
    <property type="match status" value="1"/>
</dbReference>
<evidence type="ECO:0000313" key="3">
    <source>
        <dbReference type="Proteomes" id="UP000321595"/>
    </source>
</evidence>
<proteinExistence type="predicted"/>
<dbReference type="AlphaFoldDB" id="A0A5B8XYL3"/>
<reference evidence="2 3" key="1">
    <citation type="submission" date="2019-08" db="EMBL/GenBank/DDBJ databases">
        <authorList>
            <person name="Liang Q."/>
        </authorList>
    </citation>
    <scope>NUCLEOTIDE SEQUENCE [LARGE SCALE GENOMIC DNA]</scope>
    <source>
        <strain evidence="2 3">V1718</strain>
    </source>
</reference>
<accession>A0A5B8XYL3</accession>
<organism evidence="2 3">
    <name type="scientific">Microvenator marinus</name>
    <dbReference type="NCBI Taxonomy" id="2600177"/>
    <lineage>
        <taxon>Bacteria</taxon>
        <taxon>Deltaproteobacteria</taxon>
        <taxon>Bradymonadales</taxon>
        <taxon>Microvenatoraceae</taxon>
        <taxon>Microvenator</taxon>
    </lineage>
</organism>
<dbReference type="InterPro" id="IPR002696">
    <property type="entry name" value="Membr_insert_effic_factor_YidD"/>
</dbReference>
<feature type="compositionally biased region" description="Basic and acidic residues" evidence="1">
    <location>
        <begin position="123"/>
        <end position="133"/>
    </location>
</feature>
<dbReference type="SMART" id="SM01234">
    <property type="entry name" value="Haemolytic"/>
    <property type="match status" value="1"/>
</dbReference>
<protein>
    <submittedName>
        <fullName evidence="2">Membrane protein insertion efficiency factor YidD</fullName>
    </submittedName>
</protein>
<dbReference type="Proteomes" id="UP000321595">
    <property type="component" value="Chromosome"/>
</dbReference>
<name>A0A5B8XYL3_9DELT</name>
<dbReference type="PANTHER" id="PTHR33383:SF1">
    <property type="entry name" value="MEMBRANE PROTEIN INSERTION EFFICIENCY FACTOR-RELATED"/>
    <property type="match status" value="1"/>
</dbReference>
<evidence type="ECO:0000256" key="1">
    <source>
        <dbReference type="SAM" id="MobiDB-lite"/>
    </source>
</evidence>
<dbReference type="KEGG" id="bbae:FRD01_12020"/>
<dbReference type="NCBIfam" id="TIGR00278">
    <property type="entry name" value="membrane protein insertion efficiency factor YidD"/>
    <property type="match status" value="1"/>
</dbReference>
<dbReference type="Pfam" id="PF01809">
    <property type="entry name" value="YidD"/>
    <property type="match status" value="1"/>
</dbReference>
<evidence type="ECO:0000313" key="2">
    <source>
        <dbReference type="EMBL" id="QED30331.1"/>
    </source>
</evidence>
<dbReference type="OrthoDB" id="5504313at2"/>
<sequence length="133" mass="14634">MCVLLLSCAAPDLPGPRGAEEYSGQIPFGNSANPALLESRLEHQREGGQADESLLSSVASLWFAVYQHTWSRADGPTCRFKPTCSAFAREAIQKHGFKGIALAFARLQRNHSHPEFYGTSPDGRLKNPVEDYE</sequence>